<accession>A0A1R1JT38</accession>
<sequence>MSQLPHPDPRPLDPDTAALYQQLLKDYGPYANMLGAFLPRPPALKHLFSYLVASKKDALISPRHLEIALLAASKAHACHYCVALHEPKLASHGISQAAIDRLLEPQVPGLDEHDLAVRDYAVAVTLDAAHISDELRARVRRYYDPAGVVELTIRIALCSFFKRFNEALEVPAEDVVAFELSST</sequence>
<gene>
    <name evidence="1" type="ORF">BIZ92_26660</name>
</gene>
<evidence type="ECO:0000313" key="2">
    <source>
        <dbReference type="Proteomes" id="UP000187251"/>
    </source>
</evidence>
<organism evidence="1 2">
    <name type="scientific">Alcaligenes xylosoxydans xylosoxydans</name>
    <name type="common">Achromobacter xylosoxidans</name>
    <dbReference type="NCBI Taxonomy" id="85698"/>
    <lineage>
        <taxon>Bacteria</taxon>
        <taxon>Pseudomonadati</taxon>
        <taxon>Pseudomonadota</taxon>
        <taxon>Betaproteobacteria</taxon>
        <taxon>Burkholderiales</taxon>
        <taxon>Alcaligenaceae</taxon>
        <taxon>Achromobacter</taxon>
    </lineage>
</organism>
<proteinExistence type="predicted"/>
<dbReference type="SUPFAM" id="SSF69118">
    <property type="entry name" value="AhpD-like"/>
    <property type="match status" value="1"/>
</dbReference>
<dbReference type="RefSeq" id="WP_076412482.1">
    <property type="nucleotide sequence ID" value="NZ_AP028040.1"/>
</dbReference>
<dbReference type="Proteomes" id="UP000187251">
    <property type="component" value="Unassembled WGS sequence"/>
</dbReference>
<dbReference type="PANTHER" id="PTHR34846">
    <property type="entry name" value="4-CARBOXYMUCONOLACTONE DECARBOXYLASE FAMILY PROTEIN (AFU_ORTHOLOGUE AFUA_6G11590)"/>
    <property type="match status" value="1"/>
</dbReference>
<evidence type="ECO:0000313" key="1">
    <source>
        <dbReference type="EMBL" id="OMG86479.1"/>
    </source>
</evidence>
<dbReference type="AlphaFoldDB" id="A0A1R1JT38"/>
<dbReference type="EMBL" id="MJMN01000015">
    <property type="protein sequence ID" value="OMG86479.1"/>
    <property type="molecule type" value="Genomic_DNA"/>
</dbReference>
<dbReference type="Gene3D" id="1.20.1290.10">
    <property type="entry name" value="AhpD-like"/>
    <property type="match status" value="1"/>
</dbReference>
<protein>
    <submittedName>
        <fullName evidence="1">Uncharacterized protein</fullName>
    </submittedName>
</protein>
<dbReference type="PANTHER" id="PTHR34846:SF10">
    <property type="entry name" value="CYTOPLASMIC PROTEIN"/>
    <property type="match status" value="1"/>
</dbReference>
<name>A0A1R1JT38_ALCXX</name>
<reference evidence="1 2" key="1">
    <citation type="submission" date="2016-09" db="EMBL/GenBank/DDBJ databases">
        <title>Phylogenomics of Achromobacter.</title>
        <authorList>
            <person name="Jeukens J."/>
            <person name="Freschi L."/>
            <person name="Vincent A.T."/>
            <person name="Emond-Rheault J.-G."/>
            <person name="Kukavica-Ibrulj I."/>
            <person name="Charette S.J."/>
            <person name="Levesque R.C."/>
        </authorList>
    </citation>
    <scope>NUCLEOTIDE SEQUENCE [LARGE SCALE GENOMIC DNA]</scope>
    <source>
        <strain evidence="1 2">AUS488</strain>
    </source>
</reference>
<dbReference type="OrthoDB" id="9801997at2"/>
<dbReference type="InterPro" id="IPR029032">
    <property type="entry name" value="AhpD-like"/>
</dbReference>
<comment type="caution">
    <text evidence="1">The sequence shown here is derived from an EMBL/GenBank/DDBJ whole genome shotgun (WGS) entry which is preliminary data.</text>
</comment>